<reference evidence="1 2" key="1">
    <citation type="submission" date="2019-06" db="EMBL/GenBank/DDBJ databases">
        <authorList>
            <person name="Broberg M."/>
        </authorList>
    </citation>
    <scope>NUCLEOTIDE SEQUENCE [LARGE SCALE GENOMIC DNA]</scope>
</reference>
<accession>A0ABY6U205</accession>
<dbReference type="Gene3D" id="3.30.420.40">
    <property type="match status" value="1"/>
</dbReference>
<gene>
    <name evidence="1" type="ORF">CLO192961_LOCUS154747</name>
</gene>
<protein>
    <submittedName>
        <fullName evidence="1">Uncharacterized protein</fullName>
    </submittedName>
</protein>
<dbReference type="PANTHER" id="PTHR11937">
    <property type="entry name" value="ACTIN"/>
    <property type="match status" value="1"/>
</dbReference>
<proteinExistence type="predicted"/>
<evidence type="ECO:0000313" key="1">
    <source>
        <dbReference type="EMBL" id="VUC25013.1"/>
    </source>
</evidence>
<sequence length="146" mass="16375">MELLWRYLFDKKLQCDPGGSYILLTEPSLNSKGSREKAAVTLFEYFYRLDTGGQQMTDYAIQTLQDSGHDLERVRKRTLAGIAKVYYCYLAQDLEGEARAFHEGCNLPTETSYALADGRNITVGKESCLAAEVFFSIPSHGTKWGG</sequence>
<keyword evidence="2" id="KW-1185">Reference proteome</keyword>
<dbReference type="InterPro" id="IPR004000">
    <property type="entry name" value="Actin"/>
</dbReference>
<comment type="caution">
    <text evidence="1">The sequence shown here is derived from an EMBL/GenBank/DDBJ whole genome shotgun (WGS) entry which is preliminary data.</text>
</comment>
<dbReference type="Gene3D" id="3.90.640.10">
    <property type="entry name" value="Actin, Chain A, domain 4"/>
    <property type="match status" value="1"/>
</dbReference>
<dbReference type="SUPFAM" id="SSF53067">
    <property type="entry name" value="Actin-like ATPase domain"/>
    <property type="match status" value="2"/>
</dbReference>
<organism evidence="1 2">
    <name type="scientific">Bionectria ochroleuca</name>
    <name type="common">Gliocladium roseum</name>
    <dbReference type="NCBI Taxonomy" id="29856"/>
    <lineage>
        <taxon>Eukaryota</taxon>
        <taxon>Fungi</taxon>
        <taxon>Dikarya</taxon>
        <taxon>Ascomycota</taxon>
        <taxon>Pezizomycotina</taxon>
        <taxon>Sordariomycetes</taxon>
        <taxon>Hypocreomycetidae</taxon>
        <taxon>Hypocreales</taxon>
        <taxon>Bionectriaceae</taxon>
        <taxon>Clonostachys</taxon>
    </lineage>
</organism>
<dbReference type="InterPro" id="IPR043129">
    <property type="entry name" value="ATPase_NBD"/>
</dbReference>
<dbReference type="EMBL" id="CABFNS010000729">
    <property type="protein sequence ID" value="VUC25013.1"/>
    <property type="molecule type" value="Genomic_DNA"/>
</dbReference>
<evidence type="ECO:0000313" key="2">
    <source>
        <dbReference type="Proteomes" id="UP000766486"/>
    </source>
</evidence>
<name>A0ABY6U205_BIOOC</name>
<dbReference type="Proteomes" id="UP000766486">
    <property type="component" value="Unassembled WGS sequence"/>
</dbReference>